<dbReference type="SUPFAM" id="SSF46689">
    <property type="entry name" value="Homeodomain-like"/>
    <property type="match status" value="1"/>
</dbReference>
<dbReference type="Gramene" id="TraesCLE_scaffold_103604_01G000200.1">
    <property type="protein sequence ID" value="TraesCLE_scaffold_103604_01G000200.1"/>
    <property type="gene ID" value="TraesCLE_scaffold_103604_01G000200"/>
</dbReference>
<evidence type="ECO:0000313" key="10">
    <source>
        <dbReference type="Proteomes" id="UP000019116"/>
    </source>
</evidence>
<dbReference type="FunFam" id="1.10.10.60:FF:000349">
    <property type="entry name" value="Transcription factor MYB39"/>
    <property type="match status" value="1"/>
</dbReference>
<gene>
    <name evidence="9" type="primary">LOC123186022</name>
</gene>
<evidence type="ECO:0000256" key="4">
    <source>
        <dbReference type="ARBA" id="ARBA00023125"/>
    </source>
</evidence>
<feature type="domain" description="Myb-like" evidence="7">
    <location>
        <begin position="10"/>
        <end position="64"/>
    </location>
</feature>
<dbReference type="RefSeq" id="XP_044453755.1">
    <property type="nucleotide sequence ID" value="XM_044597820.1"/>
</dbReference>
<dbReference type="Gene3D" id="1.10.10.60">
    <property type="entry name" value="Homeodomain-like"/>
    <property type="match status" value="2"/>
</dbReference>
<evidence type="ECO:0000256" key="2">
    <source>
        <dbReference type="ARBA" id="ARBA00022737"/>
    </source>
</evidence>
<dbReference type="PANTHER" id="PTHR10641">
    <property type="entry name" value="MYB FAMILY TRANSCRIPTION FACTOR"/>
    <property type="match status" value="1"/>
</dbReference>
<feature type="domain" description="HTH myb-type" evidence="8">
    <location>
        <begin position="65"/>
        <end position="119"/>
    </location>
</feature>
<dbReference type="Pfam" id="PF00249">
    <property type="entry name" value="Myb_DNA-binding"/>
    <property type="match status" value="2"/>
</dbReference>
<dbReference type="Gramene" id="TraesROB_scaffold_025569_01G000300.1">
    <property type="protein sequence ID" value="TraesROB_scaffold_025569_01G000300.1"/>
    <property type="gene ID" value="TraesROB_scaffold_025569_01G000300"/>
</dbReference>
<dbReference type="Gramene" id="TraesCAD_scaffold_118514_01G000100.1">
    <property type="protein sequence ID" value="TraesCAD_scaffold_118514_01G000100.1"/>
    <property type="gene ID" value="TraesCAD_scaffold_118514_01G000100"/>
</dbReference>
<dbReference type="Gramene" id="TraesCS2A02G447400.1">
    <property type="protein sequence ID" value="TraesCS2A02G447400.1"/>
    <property type="gene ID" value="TraesCS2A02G447400"/>
</dbReference>
<dbReference type="PROSITE" id="PS51294">
    <property type="entry name" value="HTH_MYB"/>
    <property type="match status" value="2"/>
</dbReference>
<evidence type="ECO:0000256" key="5">
    <source>
        <dbReference type="ARBA" id="ARBA00023163"/>
    </source>
</evidence>
<dbReference type="OrthoDB" id="2143914at2759"/>
<dbReference type="Gramene" id="TraesCS2A03G1060000.1">
    <property type="protein sequence ID" value="TraesCS2A03G1060000.1.CDS"/>
    <property type="gene ID" value="TraesCS2A03G1060000"/>
</dbReference>
<dbReference type="GO" id="GO:0005634">
    <property type="term" value="C:nucleus"/>
    <property type="evidence" value="ECO:0000318"/>
    <property type="project" value="GO_Central"/>
</dbReference>
<evidence type="ECO:0000259" key="8">
    <source>
        <dbReference type="PROSITE" id="PS51294"/>
    </source>
</evidence>
<dbReference type="OMA" id="NVTHQQM"/>
<evidence type="ECO:0000256" key="6">
    <source>
        <dbReference type="ARBA" id="ARBA00023242"/>
    </source>
</evidence>
<keyword evidence="3" id="KW-0805">Transcription regulation</keyword>
<keyword evidence="10" id="KW-1185">Reference proteome</keyword>
<dbReference type="PANTHER" id="PTHR10641:SF1390">
    <property type="entry name" value="OS04G0593200 PROTEIN"/>
    <property type="match status" value="1"/>
</dbReference>
<dbReference type="PROSITE" id="PS50090">
    <property type="entry name" value="MYB_LIKE"/>
    <property type="match status" value="2"/>
</dbReference>
<sequence length="330" mass="36039">MGRSPCCCRDAGVKKGPWTEEEDKALMEHIQKRGGNVGSWRSLPKAAGLNRCGKSCRLRWTNYLRPDIKRGNFTDDEERLIITLHASLGNKWSTIATHLEGRTDNEIKNYWNTHIRKKLMRMGVDPLTHQQLPPDQSNHHLNATSIAHLNVTHQQMPPDRNGAAAALLPGALLWAVAAASLGGLDTGALMQAQLLQQLLQAIGSNNSTTGLIANLAAANTVLNSSSSIVRNQMNYLQPGYLCNTSNFAEQHVVQQQLTNDTSPGTSFFAAAELADQLCNTAASYDVASAGDWSPAQEFGGLLEPMMELPGLCSLEGGCFWKDILEDSYRL</sequence>
<evidence type="ECO:0000256" key="3">
    <source>
        <dbReference type="ARBA" id="ARBA00023015"/>
    </source>
</evidence>
<dbReference type="GO" id="GO:0000987">
    <property type="term" value="F:cis-regulatory region sequence-specific DNA binding"/>
    <property type="evidence" value="ECO:0000318"/>
    <property type="project" value="GO_Central"/>
</dbReference>
<feature type="domain" description="Myb-like" evidence="7">
    <location>
        <begin position="65"/>
        <end position="115"/>
    </location>
</feature>
<evidence type="ECO:0000256" key="1">
    <source>
        <dbReference type="ARBA" id="ARBA00004123"/>
    </source>
</evidence>
<dbReference type="SMART" id="SM00717">
    <property type="entry name" value="SANT"/>
    <property type="match status" value="2"/>
</dbReference>
<feature type="domain" description="HTH myb-type" evidence="8">
    <location>
        <begin position="10"/>
        <end position="64"/>
    </location>
</feature>
<keyword evidence="6" id="KW-0539">Nucleus</keyword>
<dbReference type="Gramene" id="TraesARI2A03G00779950.1">
    <property type="protein sequence ID" value="TraesARI2A03G00779950.1"/>
    <property type="gene ID" value="TraesARI2A03G00779950"/>
</dbReference>
<dbReference type="Gramene" id="TraesRN2A0101044600.1">
    <property type="protein sequence ID" value="TraesRN2A0101044600.1"/>
    <property type="gene ID" value="TraesRN2A0101044600"/>
</dbReference>
<dbReference type="Gramene" id="TraesJAG2A03G00771720.1">
    <property type="protein sequence ID" value="TraesJAG2A03G00771720.1"/>
    <property type="gene ID" value="TraesJAG2A03G00771720"/>
</dbReference>
<dbReference type="Proteomes" id="UP000019116">
    <property type="component" value="Chromosome 2A"/>
</dbReference>
<reference evidence="9" key="1">
    <citation type="submission" date="2018-08" db="EMBL/GenBank/DDBJ databases">
        <authorList>
            <person name="Rossello M."/>
        </authorList>
    </citation>
    <scope>NUCLEOTIDE SEQUENCE [LARGE SCALE GENOMIC DNA]</scope>
    <source>
        <strain evidence="9">cv. Chinese Spring</strain>
    </source>
</reference>
<dbReference type="InterPro" id="IPR017930">
    <property type="entry name" value="Myb_dom"/>
</dbReference>
<keyword evidence="2" id="KW-0677">Repeat</keyword>
<dbReference type="PaxDb" id="4565-Traes_2AL_69B85C1DF.1"/>
<organism evidence="9">
    <name type="scientific">Triticum aestivum</name>
    <name type="common">Wheat</name>
    <dbReference type="NCBI Taxonomy" id="4565"/>
    <lineage>
        <taxon>Eukaryota</taxon>
        <taxon>Viridiplantae</taxon>
        <taxon>Streptophyta</taxon>
        <taxon>Embryophyta</taxon>
        <taxon>Tracheophyta</taxon>
        <taxon>Spermatophyta</taxon>
        <taxon>Magnoliopsida</taxon>
        <taxon>Liliopsida</taxon>
        <taxon>Poales</taxon>
        <taxon>Poaceae</taxon>
        <taxon>BOP clade</taxon>
        <taxon>Pooideae</taxon>
        <taxon>Triticodae</taxon>
        <taxon>Triticeae</taxon>
        <taxon>Triticinae</taxon>
        <taxon>Triticum</taxon>
    </lineage>
</organism>
<keyword evidence="5" id="KW-0804">Transcription</keyword>
<protein>
    <submittedName>
        <fullName evidence="9">Uncharacterized protein</fullName>
    </submittedName>
</protein>
<dbReference type="STRING" id="4565.A0A3B6B5U3"/>
<dbReference type="InterPro" id="IPR001005">
    <property type="entry name" value="SANT/Myb"/>
</dbReference>
<evidence type="ECO:0000259" key="7">
    <source>
        <dbReference type="PROSITE" id="PS50090"/>
    </source>
</evidence>
<accession>A0A3B6B5U3</accession>
<dbReference type="Gramene" id="TraesWEE_scaffold_131606_01G000200.1">
    <property type="protein sequence ID" value="TraesWEE_scaffold_131606_01G000200.1"/>
    <property type="gene ID" value="TraesWEE_scaffold_131606_01G000200"/>
</dbReference>
<dbReference type="GO" id="GO:0006355">
    <property type="term" value="P:regulation of DNA-templated transcription"/>
    <property type="evidence" value="ECO:0000318"/>
    <property type="project" value="GO_Central"/>
</dbReference>
<dbReference type="InterPro" id="IPR009057">
    <property type="entry name" value="Homeodomain-like_sf"/>
</dbReference>
<reference evidence="9" key="2">
    <citation type="submission" date="2018-10" db="UniProtKB">
        <authorList>
            <consortium name="EnsemblPlants"/>
        </authorList>
    </citation>
    <scope>IDENTIFICATION</scope>
</reference>
<comment type="subcellular location">
    <subcellularLocation>
        <location evidence="1">Nucleus</location>
    </subcellularLocation>
</comment>
<proteinExistence type="predicted"/>
<dbReference type="FunFam" id="1.10.10.60:FF:000001">
    <property type="entry name" value="MYB-related transcription factor"/>
    <property type="match status" value="1"/>
</dbReference>
<dbReference type="InterPro" id="IPR015495">
    <property type="entry name" value="Myb_TF_plants"/>
</dbReference>
<dbReference type="GeneID" id="123186022"/>
<dbReference type="EnsemblPlants" id="TraesCS2A02G447400.1">
    <property type="protein sequence ID" value="TraesCS2A02G447400.1"/>
    <property type="gene ID" value="TraesCS2A02G447400"/>
</dbReference>
<name>A0A3B6B5U3_WHEAT</name>
<dbReference type="SMR" id="A0A3B6B5U3"/>
<dbReference type="AlphaFoldDB" id="A0A3B6B5U3"/>
<evidence type="ECO:0000313" key="9">
    <source>
        <dbReference type="EnsemblPlants" id="TraesCS2A02G447400.1"/>
    </source>
</evidence>
<keyword evidence="4" id="KW-0238">DNA-binding</keyword>
<dbReference type="CDD" id="cd00167">
    <property type="entry name" value="SANT"/>
    <property type="match status" value="2"/>
</dbReference>
<dbReference type="Gramene" id="TraesKAR2A01G0438230.1">
    <property type="protein sequence ID" value="cds.TraesKAR2A01G0438230.1"/>
    <property type="gene ID" value="TraesKAR2A01G0438230"/>
</dbReference>